<name>A0A941DSG8_9BACI</name>
<reference evidence="2" key="1">
    <citation type="submission" date="2021-04" db="EMBL/GenBank/DDBJ databases">
        <title>Isolation and polyphasic classification of algal microorganism.</title>
        <authorList>
            <person name="Wang S."/>
        </authorList>
    </citation>
    <scope>NUCLEOTIDE SEQUENCE</scope>
    <source>
        <strain evidence="2">720a</strain>
    </source>
</reference>
<keyword evidence="2" id="KW-0378">Hydrolase</keyword>
<accession>A0A941DSG8</accession>
<dbReference type="GO" id="GO:0016787">
    <property type="term" value="F:hydrolase activity"/>
    <property type="evidence" value="ECO:0007669"/>
    <property type="project" value="UniProtKB-KW"/>
</dbReference>
<evidence type="ECO:0000313" key="2">
    <source>
        <dbReference type="EMBL" id="MBR7795860.1"/>
    </source>
</evidence>
<dbReference type="PANTHER" id="PTHR46438">
    <property type="entry name" value="ALPHA/BETA-HYDROLASES SUPERFAMILY PROTEIN"/>
    <property type="match status" value="1"/>
</dbReference>
<dbReference type="Gene3D" id="3.40.50.1820">
    <property type="entry name" value="alpha/beta hydrolase"/>
    <property type="match status" value="1"/>
</dbReference>
<dbReference type="PANTHER" id="PTHR46438:SF11">
    <property type="entry name" value="LIPASE-RELATED"/>
    <property type="match status" value="1"/>
</dbReference>
<dbReference type="AlphaFoldDB" id="A0A941DSG8"/>
<comment type="caution">
    <text evidence="2">The sequence shown here is derived from an EMBL/GenBank/DDBJ whole genome shotgun (WGS) entry which is preliminary data.</text>
</comment>
<evidence type="ECO:0000313" key="3">
    <source>
        <dbReference type="Proteomes" id="UP000675284"/>
    </source>
</evidence>
<dbReference type="Pfam" id="PF00561">
    <property type="entry name" value="Abhydrolase_1"/>
    <property type="match status" value="1"/>
</dbReference>
<proteinExistence type="predicted"/>
<dbReference type="InterPro" id="IPR000073">
    <property type="entry name" value="AB_hydrolase_1"/>
</dbReference>
<keyword evidence="3" id="KW-1185">Reference proteome</keyword>
<dbReference type="Proteomes" id="UP000675284">
    <property type="component" value="Unassembled WGS sequence"/>
</dbReference>
<dbReference type="EMBL" id="JAGSOT010000017">
    <property type="protein sequence ID" value="MBR7795860.1"/>
    <property type="molecule type" value="Genomic_DNA"/>
</dbReference>
<gene>
    <name evidence="2" type="ORF">KCX74_07360</name>
</gene>
<organism evidence="2 3">
    <name type="scientific">Virgibacillus salarius</name>
    <dbReference type="NCBI Taxonomy" id="447199"/>
    <lineage>
        <taxon>Bacteria</taxon>
        <taxon>Bacillati</taxon>
        <taxon>Bacillota</taxon>
        <taxon>Bacilli</taxon>
        <taxon>Bacillales</taxon>
        <taxon>Bacillaceae</taxon>
        <taxon>Virgibacillus</taxon>
    </lineage>
</organism>
<dbReference type="InterPro" id="IPR029058">
    <property type="entry name" value="AB_hydrolase_fold"/>
</dbReference>
<feature type="domain" description="AB hydrolase-1" evidence="1">
    <location>
        <begin position="54"/>
        <end position="272"/>
    </location>
</feature>
<dbReference type="RefSeq" id="WP_121605697.1">
    <property type="nucleotide sequence ID" value="NZ_CP115959.1"/>
</dbReference>
<sequence length="292" mass="33524">MGIATIYKSVDGKNKIQEAYEDYLEAFSLRLERAYVKTRFGNTHLLITGPKNAKPLIILQGGNAINPMTLYWFKELFHHYRIYAPDTIGHPGYSDETRISAKDHSFANWISDIMDWFQLEKSAFIGPSYGAGIILRLATFQPERIACAVLINPSGIQLGSKKDMLRHVILPLVSYHRNRSEASLTTITNALSAGVMTDQDRQLIGNIFSHVKLEKNMPKLTTRKELRNYHSPTMVITGERDIFFPNRRVMKYAQQIIPNLISYHTFDMGHFPSTSNLEQIQTEIYTFLQEQY</sequence>
<dbReference type="SUPFAM" id="SSF53474">
    <property type="entry name" value="alpha/beta-Hydrolases"/>
    <property type="match status" value="1"/>
</dbReference>
<evidence type="ECO:0000259" key="1">
    <source>
        <dbReference type="Pfam" id="PF00561"/>
    </source>
</evidence>
<protein>
    <submittedName>
        <fullName evidence="2">Alpha/beta fold hydrolase</fullName>
    </submittedName>
</protein>
<dbReference type="PRINTS" id="PR00111">
    <property type="entry name" value="ABHYDROLASE"/>
</dbReference>